<comment type="caution">
    <text evidence="3">The sequence shown here is derived from an EMBL/GenBank/DDBJ whole genome shotgun (WGS) entry which is preliminary data.</text>
</comment>
<feature type="domain" description="Carboxylesterase type B" evidence="2">
    <location>
        <begin position="50"/>
        <end position="507"/>
    </location>
</feature>
<feature type="signal peptide" evidence="1">
    <location>
        <begin position="1"/>
        <end position="17"/>
    </location>
</feature>
<dbReference type="SUPFAM" id="SSF53474">
    <property type="entry name" value="alpha/beta-Hydrolases"/>
    <property type="match status" value="1"/>
</dbReference>
<protein>
    <recommendedName>
        <fullName evidence="2">Carboxylesterase type B domain-containing protein</fullName>
    </recommendedName>
</protein>
<evidence type="ECO:0000313" key="4">
    <source>
        <dbReference type="Proteomes" id="UP001447188"/>
    </source>
</evidence>
<dbReference type="InterPro" id="IPR002018">
    <property type="entry name" value="CarbesteraseB"/>
</dbReference>
<feature type="chain" id="PRO_5047247343" description="Carboxylesterase type B domain-containing protein" evidence="1">
    <location>
        <begin position="18"/>
        <end position="551"/>
    </location>
</feature>
<evidence type="ECO:0000259" key="2">
    <source>
        <dbReference type="Pfam" id="PF00135"/>
    </source>
</evidence>
<dbReference type="InterPro" id="IPR029058">
    <property type="entry name" value="AB_hydrolase_fold"/>
</dbReference>
<gene>
    <name evidence="3" type="ORF">Q9L58_007472</name>
</gene>
<reference evidence="3 4" key="1">
    <citation type="submission" date="2024-02" db="EMBL/GenBank/DDBJ databases">
        <title>Discinaceae phylogenomics.</title>
        <authorList>
            <person name="Dirks A.C."/>
            <person name="James T.Y."/>
        </authorList>
    </citation>
    <scope>NUCLEOTIDE SEQUENCE [LARGE SCALE GENOMIC DNA]</scope>
    <source>
        <strain evidence="3 4">ACD0624</strain>
    </source>
</reference>
<accession>A0ABR3GCJ7</accession>
<organism evidence="3 4">
    <name type="scientific">Discina gigas</name>
    <dbReference type="NCBI Taxonomy" id="1032678"/>
    <lineage>
        <taxon>Eukaryota</taxon>
        <taxon>Fungi</taxon>
        <taxon>Dikarya</taxon>
        <taxon>Ascomycota</taxon>
        <taxon>Pezizomycotina</taxon>
        <taxon>Pezizomycetes</taxon>
        <taxon>Pezizales</taxon>
        <taxon>Discinaceae</taxon>
        <taxon>Discina</taxon>
    </lineage>
</organism>
<dbReference type="PANTHER" id="PTHR11559">
    <property type="entry name" value="CARBOXYLESTERASE"/>
    <property type="match status" value="1"/>
</dbReference>
<dbReference type="InterPro" id="IPR050309">
    <property type="entry name" value="Type-B_Carboxylest/Lipase"/>
</dbReference>
<keyword evidence="1" id="KW-0732">Signal</keyword>
<dbReference type="EMBL" id="JBBBZM010000119">
    <property type="protein sequence ID" value="KAL0633645.1"/>
    <property type="molecule type" value="Genomic_DNA"/>
</dbReference>
<dbReference type="Pfam" id="PF00135">
    <property type="entry name" value="COesterase"/>
    <property type="match status" value="1"/>
</dbReference>
<proteinExistence type="predicted"/>
<name>A0ABR3GCJ7_9PEZI</name>
<evidence type="ECO:0000256" key="1">
    <source>
        <dbReference type="SAM" id="SignalP"/>
    </source>
</evidence>
<evidence type="ECO:0000313" key="3">
    <source>
        <dbReference type="EMBL" id="KAL0633645.1"/>
    </source>
</evidence>
<dbReference type="Proteomes" id="UP001447188">
    <property type="component" value="Unassembled WGS sequence"/>
</dbReference>
<sequence>MRGALWFLAGLIPSAIAAPLSLGLKFSTTNGLPTLTLPYASYTASLYDVTDDYYTFKNIRFAAPPVGDLRWAKPAPPLTETKVQDGKVGNQCMQATPPQFFVAYPILQSLEPASEDCLFLDIQVPGKAVRGEVKNLPVLFWLFGGGYVLGSKSFLLYDGSPFLKSSGNNLIYVAPNYRLGAFGFLNGPTVEAQGIANAAFWDQRAAFQWVQDYIYLLGGDKATVTAMGESAGAGSIMHHLTAQSGTLAPLFKRAILMSPAFEPLFDPARLNKQYQTFENMAGCKGLGLACLRSKSTSILQAANLGSVLQSPYGQFGYGPAVDHGFVRDLPGIELAKGNYFKDVTVLLGHMSNEGILFTDPMIIFNSQVDTLLKSNFPQATTKILNDIESQYPDPGLFSTFFTNFDRVSTLIGEYVVTCNTRYLAAAYPSKSWAYQFSFPPGIHGFDLIFAFWRTDLNIGQLLQIDIDIDFLTQKNLATGFQSYLTSFVRTGDPNTYRESGSFPPTTSFPKATVGNGVTVLDIDMFGYSVATDPDTPAGRCAYWQSGAWTGR</sequence>
<dbReference type="Gene3D" id="3.40.50.1820">
    <property type="entry name" value="alpha/beta hydrolase"/>
    <property type="match status" value="1"/>
</dbReference>
<keyword evidence="4" id="KW-1185">Reference proteome</keyword>